<dbReference type="Gene3D" id="3.40.50.300">
    <property type="entry name" value="P-loop containing nucleotide triphosphate hydrolases"/>
    <property type="match status" value="1"/>
</dbReference>
<dbReference type="RefSeq" id="WP_150082661.1">
    <property type="nucleotide sequence ID" value="NZ_VWRN01000023.1"/>
</dbReference>
<gene>
    <name evidence="8" type="ORF">F1599_07530</name>
</gene>
<dbReference type="SUPFAM" id="SSF50331">
    <property type="entry name" value="MOP-like"/>
    <property type="match status" value="1"/>
</dbReference>
<dbReference type="PANTHER" id="PTHR43875:SF14">
    <property type="entry name" value="ABC TRANSPORTER ATP-BINDING PROTEIN"/>
    <property type="match status" value="1"/>
</dbReference>
<dbReference type="PROSITE" id="PS50893">
    <property type="entry name" value="ABC_TRANSPORTER_2"/>
    <property type="match status" value="1"/>
</dbReference>
<keyword evidence="6" id="KW-0472">Membrane</keyword>
<dbReference type="Proteomes" id="UP000324324">
    <property type="component" value="Unassembled WGS sequence"/>
</dbReference>
<dbReference type="SUPFAM" id="SSF52540">
    <property type="entry name" value="P-loop containing nucleoside triphosphate hydrolases"/>
    <property type="match status" value="1"/>
</dbReference>
<dbReference type="InterPro" id="IPR047641">
    <property type="entry name" value="ABC_transpr_MalK/UgpC-like"/>
</dbReference>
<evidence type="ECO:0000256" key="2">
    <source>
        <dbReference type="ARBA" id="ARBA00022475"/>
    </source>
</evidence>
<keyword evidence="4" id="KW-0547">Nucleotide-binding</keyword>
<dbReference type="Gene3D" id="2.40.50.100">
    <property type="match status" value="1"/>
</dbReference>
<dbReference type="Pfam" id="PF00005">
    <property type="entry name" value="ABC_tran"/>
    <property type="match status" value="1"/>
</dbReference>
<comment type="caution">
    <text evidence="8">The sequence shown here is derived from an EMBL/GenBank/DDBJ whole genome shotgun (WGS) entry which is preliminary data.</text>
</comment>
<dbReference type="InterPro" id="IPR015853">
    <property type="entry name" value="ABC_transpr_FbpC"/>
</dbReference>
<evidence type="ECO:0000256" key="3">
    <source>
        <dbReference type="ARBA" id="ARBA00022519"/>
    </source>
</evidence>
<dbReference type="InterPro" id="IPR008995">
    <property type="entry name" value="Mo/tungstate-bd_C_term_dom"/>
</dbReference>
<evidence type="ECO:0000313" key="8">
    <source>
        <dbReference type="EMBL" id="KAA6128018.1"/>
    </source>
</evidence>
<feature type="domain" description="ABC transporter" evidence="7">
    <location>
        <begin position="6"/>
        <end position="240"/>
    </location>
</feature>
<dbReference type="AlphaFoldDB" id="A0A5M8AW10"/>
<protein>
    <submittedName>
        <fullName evidence="8">ABC transporter ATP-binding protein</fullName>
    </submittedName>
</protein>
<dbReference type="GO" id="GO:0016887">
    <property type="term" value="F:ATP hydrolysis activity"/>
    <property type="evidence" value="ECO:0007669"/>
    <property type="project" value="InterPro"/>
</dbReference>
<name>A0A5M8AW10_9BURK</name>
<evidence type="ECO:0000256" key="5">
    <source>
        <dbReference type="ARBA" id="ARBA00022840"/>
    </source>
</evidence>
<organism evidence="8 9">
    <name type="scientific">Cupriavidus cauae</name>
    <dbReference type="NCBI Taxonomy" id="2608999"/>
    <lineage>
        <taxon>Bacteria</taxon>
        <taxon>Pseudomonadati</taxon>
        <taxon>Pseudomonadota</taxon>
        <taxon>Betaproteobacteria</taxon>
        <taxon>Burkholderiales</taxon>
        <taxon>Burkholderiaceae</taxon>
        <taxon>Cupriavidus</taxon>
    </lineage>
</organism>
<proteinExistence type="predicted"/>
<dbReference type="PANTHER" id="PTHR43875">
    <property type="entry name" value="MALTODEXTRIN IMPORT ATP-BINDING PROTEIN MSMX"/>
    <property type="match status" value="1"/>
</dbReference>
<dbReference type="InterPro" id="IPR040582">
    <property type="entry name" value="OB_MalK-like"/>
</dbReference>
<accession>A0A5M8AW10</accession>
<sequence length="388" mass="42352">MARIDLDLAHAYGPNPRSDEDYALLPLRFTFDDGGAYALLGPSGCGKTTLLNCISGLLRPSQGTVSFDGRDVTGDSPQARNIAQVFQFPVIYDTMTVGQNLAFPLRNRGVPAAQVRERVGQVAEMLDLSAVLDRQASGLSADAKQKISLGRGLVRHDVAAILFDEPLTVIDPHLKWQLRRKLKQIHREFHLTLIYVTHDQTEALTFADQVVVMSRGKAVQVGTADALFERPAHTFVGHFIGSPGMNFLPARWRDGWIELAGRRYAPPADEAIAQRLQAAGAFKIGVRPEYLRLARPDDEQAVPAVIERAQDIGTYWIAAARLQDHAGGAGVEGTDGIVGANGIVGADGSPLLRARLGDEAAALRPGETAWFSVFHRHTCYYVDEELVR</sequence>
<keyword evidence="1" id="KW-0813">Transport</keyword>
<evidence type="ECO:0000256" key="1">
    <source>
        <dbReference type="ARBA" id="ARBA00022448"/>
    </source>
</evidence>
<dbReference type="GO" id="GO:0055052">
    <property type="term" value="C:ATP-binding cassette (ABC) transporter complex, substrate-binding subunit-containing"/>
    <property type="evidence" value="ECO:0007669"/>
    <property type="project" value="TreeGrafter"/>
</dbReference>
<reference evidence="8 9" key="1">
    <citation type="submission" date="2019-09" db="EMBL/GenBank/DDBJ databases">
        <title>Isolation of a novel species in the genus Cupriavidus from patients with sepsis using whole genome sequencing.</title>
        <authorList>
            <person name="Kweon O.J."/>
            <person name="Lee M.-K."/>
        </authorList>
    </citation>
    <scope>NUCLEOTIDE SEQUENCE [LARGE SCALE GENOMIC DNA]</scope>
    <source>
        <strain evidence="8 9">MKL-01</strain>
    </source>
</reference>
<dbReference type="FunFam" id="3.40.50.300:FF:000042">
    <property type="entry name" value="Maltose/maltodextrin ABC transporter, ATP-binding protein"/>
    <property type="match status" value="1"/>
</dbReference>
<keyword evidence="3" id="KW-0997">Cell inner membrane</keyword>
<dbReference type="InterPro" id="IPR003439">
    <property type="entry name" value="ABC_transporter-like_ATP-bd"/>
</dbReference>
<evidence type="ECO:0000313" key="9">
    <source>
        <dbReference type="Proteomes" id="UP000324324"/>
    </source>
</evidence>
<keyword evidence="9" id="KW-1185">Reference proteome</keyword>
<evidence type="ECO:0000259" key="7">
    <source>
        <dbReference type="PROSITE" id="PS50893"/>
    </source>
</evidence>
<dbReference type="EMBL" id="VWRN01000023">
    <property type="protein sequence ID" value="KAA6128018.1"/>
    <property type="molecule type" value="Genomic_DNA"/>
</dbReference>
<dbReference type="InterPro" id="IPR003593">
    <property type="entry name" value="AAA+_ATPase"/>
</dbReference>
<dbReference type="GO" id="GO:0005524">
    <property type="term" value="F:ATP binding"/>
    <property type="evidence" value="ECO:0007669"/>
    <property type="project" value="UniProtKB-KW"/>
</dbReference>
<keyword evidence="5 8" id="KW-0067">ATP-binding</keyword>
<dbReference type="CDD" id="cd03259">
    <property type="entry name" value="ABC_Carb_Solutes_like"/>
    <property type="match status" value="1"/>
</dbReference>
<evidence type="ECO:0000256" key="4">
    <source>
        <dbReference type="ARBA" id="ARBA00022741"/>
    </source>
</evidence>
<dbReference type="Pfam" id="PF17912">
    <property type="entry name" value="OB_MalK"/>
    <property type="match status" value="1"/>
</dbReference>
<evidence type="ECO:0000256" key="6">
    <source>
        <dbReference type="ARBA" id="ARBA00023136"/>
    </source>
</evidence>
<dbReference type="SMART" id="SM00382">
    <property type="entry name" value="AAA"/>
    <property type="match status" value="1"/>
</dbReference>
<keyword evidence="2" id="KW-1003">Cell membrane</keyword>
<dbReference type="GO" id="GO:0015408">
    <property type="term" value="F:ABC-type ferric iron transporter activity"/>
    <property type="evidence" value="ECO:0007669"/>
    <property type="project" value="InterPro"/>
</dbReference>
<dbReference type="InterPro" id="IPR027417">
    <property type="entry name" value="P-loop_NTPase"/>
</dbReference>